<keyword evidence="2" id="KW-0812">Transmembrane</keyword>
<feature type="domain" description="GGDEF" evidence="5">
    <location>
        <begin position="289"/>
        <end position="418"/>
    </location>
</feature>
<dbReference type="PROSITE" id="PS50883">
    <property type="entry name" value="EAL"/>
    <property type="match status" value="1"/>
</dbReference>
<dbReference type="Gene3D" id="3.30.110.200">
    <property type="match status" value="1"/>
</dbReference>
<organism evidence="6 7">
    <name type="scientific">Piscinibacter terrae</name>
    <dbReference type="NCBI Taxonomy" id="2496871"/>
    <lineage>
        <taxon>Bacteria</taxon>
        <taxon>Pseudomonadati</taxon>
        <taxon>Pseudomonadota</taxon>
        <taxon>Betaproteobacteria</taxon>
        <taxon>Burkholderiales</taxon>
        <taxon>Sphaerotilaceae</taxon>
        <taxon>Piscinibacter</taxon>
    </lineage>
</organism>
<feature type="transmembrane region" description="Helical" evidence="2">
    <location>
        <begin position="33"/>
        <end position="53"/>
    </location>
</feature>
<feature type="domain" description="EAL" evidence="3">
    <location>
        <begin position="432"/>
        <end position="672"/>
    </location>
</feature>
<keyword evidence="7" id="KW-1185">Reference proteome</keyword>
<dbReference type="SUPFAM" id="SSF141868">
    <property type="entry name" value="EAL domain-like"/>
    <property type="match status" value="1"/>
</dbReference>
<sequence>MSRRGPKGSNEKHNHNDNNKNQKEEHMSLIRQIWLLLVGALLLAFFGSVGVVITSARDTLQTQLRIKNNDNAASLALALSQQKGDQQLMELLMSAQFDTGFYRHIKLTTADGRTAFLREQNLLPSQAPNWFVALVPIDSTPGVAQVSDGWRALGSVQVVSQTAFAHDDLWVGSMRSAFALAVVAVLAALIARAVVERIRRPLDAAVAQAHSLVHGEFITVEQPRVPELARLTEAMNTMVGRLKIIFDAQAEQVEALRREAHSDPLTGLSNRKHFMAQLSTSLHGEDVAAQSGLVLLRVLDLAGINRNLGHANTDRMITAVAQALQEYTQRVKGCHLGRLNGSDFALCLPVGGVALETAQAVTEALAVALPAFGSGIAVAVGAVEMHSGTAVGQVMGAVDAALARAESRGDFAVELGSTGDGESAADTTTLGENTWRRRINEALAHGRMKLVNFPVITSSGELLHLECPLRIQLDPQAGYDSAALWLPLALRGRLTALIDERAVELALEGIEADGKPRCVNVSSASLQDSAFASRLRARLLDAPQHARSLWLEVPEIAAVEQFAQVQELAHQLRPTGVRVGLEHAGERLARIDRLFEAGLDYVKLDASAVQGVAGDEGRITYLKSVVAMLHGLSMKVIAEGVADGDDAQVLWNIGTDAVTGPWASGVRRDLLA</sequence>
<keyword evidence="2" id="KW-1133">Transmembrane helix</keyword>
<reference evidence="6 7" key="2">
    <citation type="submission" date="2018-12" db="EMBL/GenBank/DDBJ databases">
        <title>Rhizobacter gummiphilus sp. nov., a rubber-degrading bacterium isolated from the soil of a botanical garden in Japan.</title>
        <authorList>
            <person name="Shunsuke S.S."/>
        </authorList>
    </citation>
    <scope>NUCLEOTIDE SEQUENCE [LARGE SCALE GENOMIC DNA]</scope>
    <source>
        <strain evidence="6 7">S-16</strain>
    </source>
</reference>
<protein>
    <submittedName>
        <fullName evidence="6">EAL domain-containing protein</fullName>
    </submittedName>
</protein>
<evidence type="ECO:0000256" key="1">
    <source>
        <dbReference type="SAM" id="MobiDB-lite"/>
    </source>
</evidence>
<dbReference type="Gene3D" id="6.20.270.20">
    <property type="entry name" value="LapD/MoxY periplasmic domain"/>
    <property type="match status" value="1"/>
</dbReference>
<dbReference type="GO" id="GO:0007165">
    <property type="term" value="P:signal transduction"/>
    <property type="evidence" value="ECO:0007669"/>
    <property type="project" value="InterPro"/>
</dbReference>
<name>A0A3N7HSB8_9BURK</name>
<dbReference type="AlphaFoldDB" id="A0A3N7HSB8"/>
<dbReference type="Gene3D" id="6.10.340.10">
    <property type="match status" value="1"/>
</dbReference>
<dbReference type="InterPro" id="IPR032244">
    <property type="entry name" value="LapD_MoxY_N"/>
</dbReference>
<accession>A0A3N7HSB8</accession>
<dbReference type="InterPro" id="IPR043128">
    <property type="entry name" value="Rev_trsase/Diguanyl_cyclase"/>
</dbReference>
<dbReference type="PROSITE" id="PS50887">
    <property type="entry name" value="GGDEF"/>
    <property type="match status" value="1"/>
</dbReference>
<dbReference type="PROSITE" id="PS50885">
    <property type="entry name" value="HAMP"/>
    <property type="match status" value="1"/>
</dbReference>
<dbReference type="SUPFAM" id="SSF55073">
    <property type="entry name" value="Nucleotide cyclase"/>
    <property type="match status" value="1"/>
</dbReference>
<dbReference type="InterPro" id="IPR029787">
    <property type="entry name" value="Nucleotide_cyclase"/>
</dbReference>
<dbReference type="InterPro" id="IPR003660">
    <property type="entry name" value="HAMP_dom"/>
</dbReference>
<dbReference type="Pfam" id="PF16448">
    <property type="entry name" value="LapD_MoxY_N"/>
    <property type="match status" value="1"/>
</dbReference>
<dbReference type="Proteomes" id="UP000267464">
    <property type="component" value="Unassembled WGS sequence"/>
</dbReference>
<dbReference type="InterPro" id="IPR050706">
    <property type="entry name" value="Cyclic-di-GMP_PDE-like"/>
</dbReference>
<feature type="domain" description="HAMP" evidence="4">
    <location>
        <begin position="196"/>
        <end position="247"/>
    </location>
</feature>
<dbReference type="GO" id="GO:0071111">
    <property type="term" value="F:cyclic-guanylate-specific phosphodiesterase activity"/>
    <property type="evidence" value="ECO:0007669"/>
    <property type="project" value="InterPro"/>
</dbReference>
<feature type="region of interest" description="Disordered" evidence="1">
    <location>
        <begin position="1"/>
        <end position="22"/>
    </location>
</feature>
<dbReference type="GO" id="GO:0016020">
    <property type="term" value="C:membrane"/>
    <property type="evidence" value="ECO:0007669"/>
    <property type="project" value="InterPro"/>
</dbReference>
<dbReference type="Gene3D" id="3.20.20.450">
    <property type="entry name" value="EAL domain"/>
    <property type="match status" value="1"/>
</dbReference>
<dbReference type="Gene3D" id="3.30.70.270">
    <property type="match status" value="1"/>
</dbReference>
<keyword evidence="2" id="KW-0472">Membrane</keyword>
<dbReference type="InterPro" id="IPR000160">
    <property type="entry name" value="GGDEF_dom"/>
</dbReference>
<dbReference type="EMBL" id="QUSW01000002">
    <property type="protein sequence ID" value="RQP25188.1"/>
    <property type="molecule type" value="Genomic_DNA"/>
</dbReference>
<evidence type="ECO:0000313" key="7">
    <source>
        <dbReference type="Proteomes" id="UP000267464"/>
    </source>
</evidence>
<dbReference type="SMART" id="SM00267">
    <property type="entry name" value="GGDEF"/>
    <property type="match status" value="1"/>
</dbReference>
<dbReference type="Pfam" id="PF00990">
    <property type="entry name" value="GGDEF"/>
    <property type="match status" value="1"/>
</dbReference>
<dbReference type="InterPro" id="IPR001633">
    <property type="entry name" value="EAL_dom"/>
</dbReference>
<dbReference type="SMART" id="SM00052">
    <property type="entry name" value="EAL"/>
    <property type="match status" value="1"/>
</dbReference>
<gene>
    <name evidence="6" type="ORF">DZC73_10115</name>
</gene>
<evidence type="ECO:0000256" key="2">
    <source>
        <dbReference type="SAM" id="Phobius"/>
    </source>
</evidence>
<dbReference type="InterPro" id="IPR035919">
    <property type="entry name" value="EAL_sf"/>
</dbReference>
<evidence type="ECO:0000259" key="3">
    <source>
        <dbReference type="PROSITE" id="PS50883"/>
    </source>
</evidence>
<evidence type="ECO:0000259" key="5">
    <source>
        <dbReference type="PROSITE" id="PS50887"/>
    </source>
</evidence>
<comment type="caution">
    <text evidence="6">The sequence shown here is derived from an EMBL/GenBank/DDBJ whole genome shotgun (WGS) entry which is preliminary data.</text>
</comment>
<dbReference type="InterPro" id="IPR042461">
    <property type="entry name" value="LapD_MoxY_peri_C"/>
</dbReference>
<dbReference type="PANTHER" id="PTHR33121">
    <property type="entry name" value="CYCLIC DI-GMP PHOSPHODIESTERASE PDEF"/>
    <property type="match status" value="1"/>
</dbReference>
<proteinExistence type="predicted"/>
<evidence type="ECO:0000259" key="4">
    <source>
        <dbReference type="PROSITE" id="PS50885"/>
    </source>
</evidence>
<dbReference type="PANTHER" id="PTHR33121:SF23">
    <property type="entry name" value="CYCLIC DI-GMP PHOSPHODIESTERASE PDEB"/>
    <property type="match status" value="1"/>
</dbReference>
<evidence type="ECO:0000313" key="6">
    <source>
        <dbReference type="EMBL" id="RQP25188.1"/>
    </source>
</evidence>
<dbReference type="CDD" id="cd01948">
    <property type="entry name" value="EAL"/>
    <property type="match status" value="1"/>
</dbReference>
<reference evidence="6 7" key="1">
    <citation type="submission" date="2018-08" db="EMBL/GenBank/DDBJ databases">
        <authorList>
            <person name="Khan S.A."/>
            <person name="Jeon C.O."/>
            <person name="Chun B.H."/>
            <person name="Jeong S.E."/>
        </authorList>
    </citation>
    <scope>NUCLEOTIDE SEQUENCE [LARGE SCALE GENOMIC DNA]</scope>
    <source>
        <strain evidence="6 7">S-16</strain>
    </source>
</reference>
<feature type="compositionally biased region" description="Basic and acidic residues" evidence="1">
    <location>
        <begin position="9"/>
        <end position="22"/>
    </location>
</feature>
<dbReference type="Pfam" id="PF00563">
    <property type="entry name" value="EAL"/>
    <property type="match status" value="1"/>
</dbReference>